<dbReference type="InterPro" id="IPR003787">
    <property type="entry name" value="Sulphur_relay_DsrE/F-like"/>
</dbReference>
<comment type="caution">
    <text evidence="1">The sequence shown here is derived from an EMBL/GenBank/DDBJ whole genome shotgun (WGS) entry which is preliminary data.</text>
</comment>
<proteinExistence type="predicted"/>
<evidence type="ECO:0000313" key="1">
    <source>
        <dbReference type="EMBL" id="PVU75156.1"/>
    </source>
</evidence>
<dbReference type="EMBL" id="QEFD01000156">
    <property type="protein sequence ID" value="PVU75156.1"/>
    <property type="molecule type" value="Genomic_DNA"/>
</dbReference>
<sequence>MKKVAYIALTNLAQYILVNMIIPQLEEGRHNVEVKGIFFVHDNVYMLTKNTDTAERLRKLHEKGIYLQACDQCTYMRNLANSLIDEAKIGCFPDFYSAVGDVDLIITI</sequence>
<accession>A0A2T9X4Y2</accession>
<dbReference type="Proteomes" id="UP000245638">
    <property type="component" value="Unassembled WGS sequence"/>
</dbReference>
<gene>
    <name evidence="1" type="ORF">DDW13_05400</name>
</gene>
<dbReference type="SUPFAM" id="SSF75169">
    <property type="entry name" value="DsrEFH-like"/>
    <property type="match status" value="1"/>
</dbReference>
<name>A0A2T9X4Y2_9CREN</name>
<dbReference type="Pfam" id="PF02635">
    <property type="entry name" value="DsrE"/>
    <property type="match status" value="1"/>
</dbReference>
<evidence type="ECO:0000313" key="2">
    <source>
        <dbReference type="Proteomes" id="UP000245638"/>
    </source>
</evidence>
<organism evidence="1 2">
    <name type="scientific">Acidianus hospitalis</name>
    <dbReference type="NCBI Taxonomy" id="563177"/>
    <lineage>
        <taxon>Archaea</taxon>
        <taxon>Thermoproteota</taxon>
        <taxon>Thermoprotei</taxon>
        <taxon>Sulfolobales</taxon>
        <taxon>Sulfolobaceae</taxon>
        <taxon>Acidianus</taxon>
    </lineage>
</organism>
<protein>
    <submittedName>
        <fullName evidence="1">Sulfur reduction protein DsrE</fullName>
    </submittedName>
</protein>
<dbReference type="Gene3D" id="3.40.1260.10">
    <property type="entry name" value="DsrEFH-like"/>
    <property type="match status" value="1"/>
</dbReference>
<reference evidence="1 2" key="1">
    <citation type="journal article" date="2015" name="Appl. Environ. Microbiol.">
        <title>Nanoarchaeota, Their Sulfolobales Host, and Nanoarchaeota Virus Distribution across Yellowstone National Park Hot Springs.</title>
        <authorList>
            <person name="Munson-McGee J.H."/>
            <person name="Field E.K."/>
            <person name="Bateson M."/>
            <person name="Rooney C."/>
            <person name="Stepanauskas R."/>
            <person name="Young M.J."/>
        </authorList>
    </citation>
    <scope>NUCLEOTIDE SEQUENCE [LARGE SCALE GENOMIC DNA]</scope>
    <source>
        <strain evidence="1">SCGC AC-742_N10</strain>
    </source>
</reference>
<dbReference type="AlphaFoldDB" id="A0A2T9X4Y2"/>
<dbReference type="InterPro" id="IPR027396">
    <property type="entry name" value="DsrEFH-like"/>
</dbReference>